<proteinExistence type="predicted"/>
<dbReference type="InterPro" id="IPR011528">
    <property type="entry name" value="NERD"/>
</dbReference>
<reference evidence="2 3" key="1">
    <citation type="submission" date="2016-10" db="EMBL/GenBank/DDBJ databases">
        <authorList>
            <person name="Varghese N."/>
            <person name="Submissions S."/>
        </authorList>
    </citation>
    <scope>NUCLEOTIDE SEQUENCE [LARGE SCALE GENOMIC DNA]</scope>
    <source>
        <strain evidence="2 3">ATCC 43761</strain>
    </source>
</reference>
<organism evidence="2 3">
    <name type="scientific">Lactobacillus kefiranofaciens</name>
    <dbReference type="NCBI Taxonomy" id="267818"/>
    <lineage>
        <taxon>Bacteria</taxon>
        <taxon>Bacillati</taxon>
        <taxon>Bacillota</taxon>
        <taxon>Bacilli</taxon>
        <taxon>Lactobacillales</taxon>
        <taxon>Lactobacillaceae</taxon>
        <taxon>Lactobacillus</taxon>
    </lineage>
</organism>
<dbReference type="Proteomes" id="UP000181860">
    <property type="component" value="Unassembled WGS sequence"/>
</dbReference>
<feature type="domain" description="NERD" evidence="1">
    <location>
        <begin position="17"/>
        <end position="127"/>
    </location>
</feature>
<evidence type="ECO:0000313" key="2">
    <source>
        <dbReference type="EMBL" id="SDA46977.1"/>
    </source>
</evidence>
<dbReference type="PROSITE" id="PS50965">
    <property type="entry name" value="NERD"/>
    <property type="match status" value="1"/>
</dbReference>
<comment type="caution">
    <text evidence="2">The sequence shown here is derived from an EMBL/GenBank/DDBJ whole genome shotgun (WGS) entry which is preliminary data.</text>
</comment>
<gene>
    <name evidence="2" type="ORF">SAMN02983011_00751</name>
</gene>
<accession>A0ABY0MAG7</accession>
<dbReference type="EMBL" id="FMXC01000005">
    <property type="protein sequence ID" value="SDA46977.1"/>
    <property type="molecule type" value="Genomic_DNA"/>
</dbReference>
<sequence length="289" mass="33830">MDILSKRDLRQASNLLAGSAAEELVNRKVRQVQSGKVLLHNLILPYPYEKQDSLDSNQIDHLVIASSGIFCIETKARSTSAGKYNALTDYDELADQVAKHKESIKYVLNKSNNPIIIALLKRVNIDQLIRNIVVFVSRTEKDFILEKTERYQKVGIEVAQLADLQSLFVQAKANFGLYDEEISAIENELTDYNVLSNEKVYSTNVLLFDDSHLSQQAINEQLYHANQVIKHINHINKLLDKYLTEARKWQKQYKHYRYWRKFYQQVRHFTNTDRYYEKHCIKKDIFDEI</sequence>
<evidence type="ECO:0000313" key="3">
    <source>
        <dbReference type="Proteomes" id="UP000181860"/>
    </source>
</evidence>
<evidence type="ECO:0000259" key="1">
    <source>
        <dbReference type="PROSITE" id="PS50965"/>
    </source>
</evidence>
<protein>
    <submittedName>
        <fullName evidence="2">Nuclease-related domain-containing protein</fullName>
    </submittedName>
</protein>
<name>A0ABY0MAG7_9LACO</name>
<dbReference type="Pfam" id="PF08378">
    <property type="entry name" value="NERD"/>
    <property type="match status" value="1"/>
</dbReference>
<keyword evidence="3" id="KW-1185">Reference proteome</keyword>